<gene>
    <name evidence="4" type="ORF">OM33_07135</name>
</gene>
<feature type="domain" description="Glycosyltransferase Maf N-terminal" evidence="3">
    <location>
        <begin position="36"/>
        <end position="268"/>
    </location>
</feature>
<reference evidence="4 5" key="1">
    <citation type="submission" date="2014-11" db="EMBL/GenBank/DDBJ databases">
        <title>Complete Genome Sequence of Pseudoalteromonas sp. Strain OCN003 Isolated from Kaneohe Bay, Oahu, Hawaii.</title>
        <authorList>
            <person name="Beurmann S."/>
            <person name="Videau P."/>
            <person name="Ushijima B."/>
            <person name="Smith A.M."/>
            <person name="Aeby G.S."/>
            <person name="Callahan S.M."/>
            <person name="Belcaid M."/>
        </authorList>
    </citation>
    <scope>NUCLEOTIDE SEQUENCE [LARGE SCALE GENOMIC DNA]</scope>
    <source>
        <strain evidence="4 5">OCN003</strain>
    </source>
</reference>
<evidence type="ECO:0000259" key="2">
    <source>
        <dbReference type="Pfam" id="PF01973"/>
    </source>
</evidence>
<dbReference type="AlphaFoldDB" id="A0A0A7EEH5"/>
<feature type="coiled-coil region" evidence="1">
    <location>
        <begin position="1"/>
        <end position="39"/>
    </location>
</feature>
<evidence type="ECO:0000313" key="5">
    <source>
        <dbReference type="Proteomes" id="UP000030341"/>
    </source>
</evidence>
<evidence type="ECO:0000259" key="3">
    <source>
        <dbReference type="Pfam" id="PF20157"/>
    </source>
</evidence>
<dbReference type="PANTHER" id="PTHR41786:SF1">
    <property type="entry name" value="6-HYDROXYMETHYLPTERIN DIPHOSPHOKINASE MPTE-LIKE DOMAIN-CONTAINING PROTEIN"/>
    <property type="match status" value="1"/>
</dbReference>
<keyword evidence="1" id="KW-0175">Coiled coil</keyword>
<dbReference type="KEGG" id="pseo:OM33_07135"/>
<keyword evidence="5" id="KW-1185">Reference proteome</keyword>
<dbReference type="Pfam" id="PF01973">
    <property type="entry name" value="MptE-like"/>
    <property type="match status" value="1"/>
</dbReference>
<protein>
    <submittedName>
        <fullName evidence="4">Maf protein</fullName>
    </submittedName>
</protein>
<dbReference type="InterPro" id="IPR002826">
    <property type="entry name" value="MptE-like"/>
</dbReference>
<proteinExistence type="predicted"/>
<sequence>MSSIDQEINQLASSIDNAKSQIERESKFVEQANKQFEANLLAFKHYFPDIYERFVSYQPTDKFNLFVNNNGSGNITDTKLNVPFYSEDPILQSQKQVDDAIALPEVCRVDQSVIEHLSNETNFVHVDLLKSIGVVYNKAKSELPPNNKLDDVIPSVIIFGVGLGYHLSYLNEQVKASYINIFEPNEDYFFGSLFCFDWANYLKRIDDQGSALYIGIGVPEEELYEELYRRAQYLGAFSISNSFFYQHYPSQEVNELIEKIKINFHQFFMGWGFFDDALMSIAHTLENTQKDINLLVQHDKLPTEIEKFPIFIVANGPSLDKDIEVIRAMKDEVVLVSCNSATTALLKQGIIPDFHVALERTKATADFLTAFITPEQRKKIGLITVNVMYPEVPELFGWCGVGFKGNEPGTSIYHIAEYIKTQKITTTVGYCNPLVGNTALSFFASKKFKEIYLFGVDNGYVDPNHHHSKASYYYNDKGSTIHNPLKMGNEMVVEGNFGKKVITDHFMYTGKEQMERLLESFKGTHLNCYNCSDGTKIEGALPLHSSDILLDQQPTTKQHVIQFIKQECYKPFDKSIDAKEYLDFDIFESICSSMVEILEQPMNSREQALENLLASLRFLYSFKQEARYAHLYLILEGECLYTSSILLSALYNFGTSEEALPYYSDALVLWIDFLKQAPTYYRERWNQLSDYSFDYSKPSVENIEN</sequence>
<evidence type="ECO:0000313" key="4">
    <source>
        <dbReference type="EMBL" id="AIY64948.1"/>
    </source>
</evidence>
<dbReference type="HOGENOM" id="CLU_015666_0_0_6"/>
<dbReference type="InterPro" id="IPR045376">
    <property type="entry name" value="Maf_N"/>
</dbReference>
<organism evidence="4 5">
    <name type="scientific">Pseudoalteromonas piratica</name>
    <dbReference type="NCBI Taxonomy" id="1348114"/>
    <lineage>
        <taxon>Bacteria</taxon>
        <taxon>Pseudomonadati</taxon>
        <taxon>Pseudomonadota</taxon>
        <taxon>Gammaproteobacteria</taxon>
        <taxon>Alteromonadales</taxon>
        <taxon>Pseudoalteromonadaceae</taxon>
        <taxon>Pseudoalteromonas</taxon>
    </lineage>
</organism>
<feature type="domain" description="6-hydroxymethylpterin diphosphokinase MptE-like" evidence="2">
    <location>
        <begin position="296"/>
        <end position="461"/>
    </location>
</feature>
<dbReference type="EMBL" id="CP009888">
    <property type="protein sequence ID" value="AIY64948.1"/>
    <property type="molecule type" value="Genomic_DNA"/>
</dbReference>
<accession>A0A0A7EEH5</accession>
<dbReference type="STRING" id="1348114.OM33_07135"/>
<dbReference type="Pfam" id="PF20157">
    <property type="entry name" value="Maf_flag10_N"/>
    <property type="match status" value="1"/>
</dbReference>
<name>A0A0A7EEH5_9GAMM</name>
<dbReference type="eggNOG" id="COG2604">
    <property type="taxonomic scope" value="Bacteria"/>
</dbReference>
<dbReference type="RefSeq" id="WP_038640394.1">
    <property type="nucleotide sequence ID" value="NZ_CP009888.1"/>
</dbReference>
<evidence type="ECO:0000256" key="1">
    <source>
        <dbReference type="SAM" id="Coils"/>
    </source>
</evidence>
<dbReference type="PANTHER" id="PTHR41786">
    <property type="entry name" value="MOTILITY ACCESSORY FACTOR MAF"/>
    <property type="match status" value="1"/>
</dbReference>
<dbReference type="Proteomes" id="UP000030341">
    <property type="component" value="Chromosome 1"/>
</dbReference>